<feature type="compositionally biased region" description="Basic and acidic residues" evidence="1">
    <location>
        <begin position="229"/>
        <end position="240"/>
    </location>
</feature>
<accession>A0AAN8V8S1</accession>
<feature type="region of interest" description="Disordered" evidence="1">
    <location>
        <begin position="219"/>
        <end position="242"/>
    </location>
</feature>
<comment type="caution">
    <text evidence="2">The sequence shown here is derived from an EMBL/GenBank/DDBJ whole genome shotgun (WGS) entry which is preliminary data.</text>
</comment>
<evidence type="ECO:0000313" key="2">
    <source>
        <dbReference type="EMBL" id="KAK6927064.1"/>
    </source>
</evidence>
<dbReference type="PANTHER" id="PTHR31659">
    <property type="entry name" value="PROTEIN: UPF0503-LIKE PROTEIN, PUTATIVE (DUF740)-RELATED"/>
    <property type="match status" value="1"/>
</dbReference>
<feature type="region of interest" description="Disordered" evidence="1">
    <location>
        <begin position="426"/>
        <end position="471"/>
    </location>
</feature>
<feature type="compositionally biased region" description="Basic and acidic residues" evidence="1">
    <location>
        <begin position="426"/>
        <end position="440"/>
    </location>
</feature>
<dbReference type="Pfam" id="PF05340">
    <property type="entry name" value="DUF740"/>
    <property type="match status" value="3"/>
</dbReference>
<dbReference type="PANTHER" id="PTHR31659:SF0">
    <property type="entry name" value="EMB|CAB61945.1"/>
    <property type="match status" value="1"/>
</dbReference>
<evidence type="ECO:0000313" key="3">
    <source>
        <dbReference type="Proteomes" id="UP001370490"/>
    </source>
</evidence>
<feature type="compositionally biased region" description="Low complexity" evidence="1">
    <location>
        <begin position="441"/>
        <end position="458"/>
    </location>
</feature>
<reference evidence="2 3" key="1">
    <citation type="submission" date="2023-12" db="EMBL/GenBank/DDBJ databases">
        <title>A high-quality genome assembly for Dillenia turbinata (Dilleniales).</title>
        <authorList>
            <person name="Chanderbali A."/>
        </authorList>
    </citation>
    <scope>NUCLEOTIDE SEQUENCE [LARGE SCALE GENOMIC DNA]</scope>
    <source>
        <strain evidence="2">LSX21</strain>
        <tissue evidence="2">Leaf</tissue>
    </source>
</reference>
<sequence>MALVPQPRFSICHRHPEEPVTGFCASCLRERLAGLNSSGNREVSSSSSMEYGRSKSFSGNTCEKFSGLSEPRRRSCDTRVRNTLWTLFHIDDEKNRFCSEVVVESKSLGFREEEERQNEEEIRVCDEANVFEETIDDFGEAKTMKEHIDLEYEKNRSSGRDLKDIASGFWLAASIFSKKLRKWRRKQKSKKLNSEIGKGETLDIEVKRKMDGQIRETQSDVGDYGMGRRSCDTDPRHSVDGGRISIDSSRYSFEEPRASWDGYLLGRNYARNPSMFSVVEDSPGRFGMSVETSNSAIENGMARGGLAQKKDICPESQLVQKQKISLIRSNSNRKMSMAESISNAKVSPETVEYLHGAKLLITERDLRDSNLGFESPSGGGHRKDVEKIQGRHKGLNIWNFINGRNDRKFEDVERYFGKSCQRVRSEVNEEGKGVSRKLERSNSSGSSRSSEKVVASYSSRRRNPKPNGYESKRREEYVLERSWSAMYSPNNLDNGLLRFYLTPLRSSRKTRRSRLKKSNSAARSIFRL</sequence>
<organism evidence="2 3">
    <name type="scientific">Dillenia turbinata</name>
    <dbReference type="NCBI Taxonomy" id="194707"/>
    <lineage>
        <taxon>Eukaryota</taxon>
        <taxon>Viridiplantae</taxon>
        <taxon>Streptophyta</taxon>
        <taxon>Embryophyta</taxon>
        <taxon>Tracheophyta</taxon>
        <taxon>Spermatophyta</taxon>
        <taxon>Magnoliopsida</taxon>
        <taxon>eudicotyledons</taxon>
        <taxon>Gunneridae</taxon>
        <taxon>Pentapetalae</taxon>
        <taxon>Dilleniales</taxon>
        <taxon>Dilleniaceae</taxon>
        <taxon>Dillenia</taxon>
    </lineage>
</organism>
<proteinExistence type="predicted"/>
<dbReference type="InterPro" id="IPR008004">
    <property type="entry name" value="OCTOPUS-like"/>
</dbReference>
<name>A0AAN8V8S1_9MAGN</name>
<gene>
    <name evidence="2" type="ORF">RJ641_008783</name>
</gene>
<dbReference type="Proteomes" id="UP001370490">
    <property type="component" value="Unassembled WGS sequence"/>
</dbReference>
<evidence type="ECO:0000256" key="1">
    <source>
        <dbReference type="SAM" id="MobiDB-lite"/>
    </source>
</evidence>
<keyword evidence="3" id="KW-1185">Reference proteome</keyword>
<protein>
    <submittedName>
        <fullName evidence="2">Protein OCTOPUS-like</fullName>
    </submittedName>
</protein>
<dbReference type="EMBL" id="JBAMMX010000015">
    <property type="protein sequence ID" value="KAK6927064.1"/>
    <property type="molecule type" value="Genomic_DNA"/>
</dbReference>
<dbReference type="AlphaFoldDB" id="A0AAN8V8S1"/>